<feature type="binding site" evidence="6">
    <location>
        <position position="103"/>
    </location>
    <ligand>
        <name>carbamoyl phosphate</name>
        <dbReference type="ChEBI" id="CHEBI:58228"/>
    </ligand>
</feature>
<dbReference type="GO" id="GO:0005737">
    <property type="term" value="C:cytoplasm"/>
    <property type="evidence" value="ECO:0007669"/>
    <property type="project" value="UniProtKB-SubCell"/>
</dbReference>
<evidence type="ECO:0000256" key="2">
    <source>
        <dbReference type="ARBA" id="ARBA00007805"/>
    </source>
</evidence>
<sequence length="348" mass="38558">MKRDLVSFADLTRADVDRLFATAARLKADLRAGRRHHELDQRTLALIFHKPSLRTRLSFEVAMTQLGGSSAFITEREIGMGSREPVSDVARVLSGYVDAIMIRTFDHDLARDLAHHASVPVINGLTDWLHPCQILADLFTLQEHGVDLDRAVIAYIGDGNNVANSWIEATRLFGLEVRVACPEGYEPDPKLVAQAGKSGPGRARVLRSAAEAAQGADVLYTDVWASMGQEAEREKRLPIFRPYQINRSILRMAKPGAFVMHCLPAHRGEEITEDIMEGPQSIIFPQAENRMHLEKAILFDFLLGKASSSGDSRSKPKRSKPKRPAARPRTGKRAGASATRPARSRRGR</sequence>
<dbReference type="EC" id="2.1.3.3" evidence="3 6"/>
<evidence type="ECO:0000256" key="4">
    <source>
        <dbReference type="ARBA" id="ARBA00022679"/>
    </source>
</evidence>
<dbReference type="Proteomes" id="UP000319829">
    <property type="component" value="Unassembled WGS sequence"/>
</dbReference>
<dbReference type="EMBL" id="VBOU01000089">
    <property type="protein sequence ID" value="TMQ53221.1"/>
    <property type="molecule type" value="Genomic_DNA"/>
</dbReference>
<evidence type="ECO:0000256" key="5">
    <source>
        <dbReference type="ARBA" id="ARBA00048772"/>
    </source>
</evidence>
<dbReference type="Gene3D" id="3.40.50.1370">
    <property type="entry name" value="Aspartate/ornithine carbamoyltransferase"/>
    <property type="match status" value="2"/>
</dbReference>
<reference evidence="10 11" key="1">
    <citation type="journal article" date="2019" name="Nat. Microbiol.">
        <title>Mediterranean grassland soil C-N compound turnover is dependent on rainfall and depth, and is mediated by genomically divergent microorganisms.</title>
        <authorList>
            <person name="Diamond S."/>
            <person name="Andeer P.F."/>
            <person name="Li Z."/>
            <person name="Crits-Christoph A."/>
            <person name="Burstein D."/>
            <person name="Anantharaman K."/>
            <person name="Lane K.R."/>
            <person name="Thomas B.C."/>
            <person name="Pan C."/>
            <person name="Northen T.R."/>
            <person name="Banfield J.F."/>
        </authorList>
    </citation>
    <scope>NUCLEOTIDE SEQUENCE [LARGE SCALE GENOMIC DNA]</scope>
    <source>
        <strain evidence="10">WS_4</strain>
    </source>
</reference>
<evidence type="ECO:0000256" key="3">
    <source>
        <dbReference type="ARBA" id="ARBA00013007"/>
    </source>
</evidence>
<dbReference type="InterPro" id="IPR036901">
    <property type="entry name" value="Asp/Orn_carbamoylTrfase_sf"/>
</dbReference>
<dbReference type="Pfam" id="PF00185">
    <property type="entry name" value="OTCace"/>
    <property type="match status" value="1"/>
</dbReference>
<feature type="binding site" evidence="6">
    <location>
        <begin position="226"/>
        <end position="227"/>
    </location>
    <ligand>
        <name>L-ornithine</name>
        <dbReference type="ChEBI" id="CHEBI:46911"/>
    </ligand>
</feature>
<feature type="region of interest" description="Disordered" evidence="7">
    <location>
        <begin position="307"/>
        <end position="348"/>
    </location>
</feature>
<dbReference type="PRINTS" id="PR00102">
    <property type="entry name" value="OTCASE"/>
</dbReference>
<comment type="similarity">
    <text evidence="2 6">Belongs to the aspartate/ornithine carbamoyltransferase superfamily. OTCase family.</text>
</comment>
<dbReference type="InterPro" id="IPR006132">
    <property type="entry name" value="Asp/Orn_carbamoyltranf_P-bd"/>
</dbReference>
<organism evidence="10 11">
    <name type="scientific">Eiseniibacteriota bacterium</name>
    <dbReference type="NCBI Taxonomy" id="2212470"/>
    <lineage>
        <taxon>Bacteria</taxon>
        <taxon>Candidatus Eiseniibacteriota</taxon>
    </lineage>
</organism>
<dbReference type="PANTHER" id="PTHR45753:SF3">
    <property type="entry name" value="ORNITHINE TRANSCARBAMYLASE, MITOCHONDRIAL"/>
    <property type="match status" value="1"/>
</dbReference>
<comment type="caution">
    <text evidence="6">Lacks conserved residue(s) required for the propagation of feature annotation.</text>
</comment>
<dbReference type="PRINTS" id="PR00100">
    <property type="entry name" value="AOTCASE"/>
</dbReference>
<feature type="binding site" evidence="6">
    <location>
        <position position="222"/>
    </location>
    <ligand>
        <name>L-ornithine</name>
        <dbReference type="ChEBI" id="CHEBI:46911"/>
    </ligand>
</feature>
<feature type="compositionally biased region" description="Basic residues" evidence="7">
    <location>
        <begin position="315"/>
        <end position="332"/>
    </location>
</feature>
<comment type="pathway">
    <text evidence="1">Amino-acid biosynthesis; L-arginine biosynthesis; L-arginine from L-ornithine and carbamoyl phosphate: step 1/3.</text>
</comment>
<comment type="catalytic activity">
    <reaction evidence="5 6">
        <text>carbamoyl phosphate + L-ornithine = L-citrulline + phosphate + H(+)</text>
        <dbReference type="Rhea" id="RHEA:19513"/>
        <dbReference type="ChEBI" id="CHEBI:15378"/>
        <dbReference type="ChEBI" id="CHEBI:43474"/>
        <dbReference type="ChEBI" id="CHEBI:46911"/>
        <dbReference type="ChEBI" id="CHEBI:57743"/>
        <dbReference type="ChEBI" id="CHEBI:58228"/>
        <dbReference type="EC" id="2.1.3.3"/>
    </reaction>
</comment>
<dbReference type="GO" id="GO:0004585">
    <property type="term" value="F:ornithine carbamoyltransferase activity"/>
    <property type="evidence" value="ECO:0007669"/>
    <property type="project" value="UniProtKB-UniRule"/>
</dbReference>
<dbReference type="InterPro" id="IPR024904">
    <property type="entry name" value="OTCase_ArgI"/>
</dbReference>
<dbReference type="InterPro" id="IPR006130">
    <property type="entry name" value="Asp/Orn_carbamoylTrfase"/>
</dbReference>
<evidence type="ECO:0000256" key="6">
    <source>
        <dbReference type="HAMAP-Rule" id="MF_01109"/>
    </source>
</evidence>
<feature type="binding site" evidence="6">
    <location>
        <begin position="262"/>
        <end position="263"/>
    </location>
    <ligand>
        <name>carbamoyl phosphate</name>
        <dbReference type="ChEBI" id="CHEBI:58228"/>
    </ligand>
</feature>
<dbReference type="SUPFAM" id="SSF53671">
    <property type="entry name" value="Aspartate/ornithine carbamoyltransferase"/>
    <property type="match status" value="1"/>
</dbReference>
<keyword evidence="4 6" id="KW-0808">Transferase</keyword>
<evidence type="ECO:0000256" key="1">
    <source>
        <dbReference type="ARBA" id="ARBA00004975"/>
    </source>
</evidence>
<evidence type="ECO:0000313" key="10">
    <source>
        <dbReference type="EMBL" id="TMQ53221.1"/>
    </source>
</evidence>
<dbReference type="GO" id="GO:0016597">
    <property type="term" value="F:amino acid binding"/>
    <property type="evidence" value="ECO:0007669"/>
    <property type="project" value="InterPro"/>
</dbReference>
<feature type="binding site" evidence="6">
    <location>
        <position position="290"/>
    </location>
    <ligand>
        <name>carbamoyl phosphate</name>
        <dbReference type="ChEBI" id="CHEBI:58228"/>
    </ligand>
</feature>
<name>A0A538SPC4_UNCEI</name>
<evidence type="ECO:0000259" key="8">
    <source>
        <dbReference type="Pfam" id="PF00185"/>
    </source>
</evidence>
<evidence type="ECO:0000313" key="11">
    <source>
        <dbReference type="Proteomes" id="UP000319829"/>
    </source>
</evidence>
<proteinExistence type="inferred from homology"/>
<feature type="domain" description="Aspartate/ornithine carbamoyltransferase carbamoyl-P binding" evidence="9">
    <location>
        <begin position="3"/>
        <end position="143"/>
    </location>
</feature>
<dbReference type="InterPro" id="IPR002292">
    <property type="entry name" value="Orn/put_carbamltrans"/>
</dbReference>
<accession>A0A538SPC4</accession>
<feature type="domain" description="Aspartate/ornithine carbamoyltransferase Asp/Orn-binding" evidence="8">
    <location>
        <begin position="153"/>
        <end position="298"/>
    </location>
</feature>
<comment type="caution">
    <text evidence="10">The sequence shown here is derived from an EMBL/GenBank/DDBJ whole genome shotgun (WGS) entry which is preliminary data.</text>
</comment>
<evidence type="ECO:0000256" key="7">
    <source>
        <dbReference type="SAM" id="MobiDB-lite"/>
    </source>
</evidence>
<dbReference type="GO" id="GO:0019240">
    <property type="term" value="P:citrulline biosynthetic process"/>
    <property type="evidence" value="ECO:0007669"/>
    <property type="project" value="TreeGrafter"/>
</dbReference>
<dbReference type="HAMAP" id="MF_01109">
    <property type="entry name" value="OTCase"/>
    <property type="match status" value="1"/>
</dbReference>
<dbReference type="FunFam" id="3.40.50.1370:FF:000008">
    <property type="entry name" value="Ornithine carbamoyltransferase"/>
    <property type="match status" value="1"/>
</dbReference>
<dbReference type="NCBIfam" id="TIGR00658">
    <property type="entry name" value="orni_carb_tr"/>
    <property type="match status" value="1"/>
</dbReference>
<dbReference type="AlphaFoldDB" id="A0A538SPC4"/>
<dbReference type="GO" id="GO:0042450">
    <property type="term" value="P:L-arginine biosynthetic process via ornithine"/>
    <property type="evidence" value="ECO:0007669"/>
    <property type="project" value="UniProtKB-UniRule"/>
</dbReference>
<gene>
    <name evidence="10" type="primary">argF</name>
    <name evidence="10" type="ORF">E6K74_10345</name>
</gene>
<feature type="binding site" evidence="6">
    <location>
        <position position="161"/>
    </location>
    <ligand>
        <name>L-ornithine</name>
        <dbReference type="ChEBI" id="CHEBI:46911"/>
    </ligand>
</feature>
<dbReference type="InterPro" id="IPR006131">
    <property type="entry name" value="Asp_carbamoyltransf_Asp/Orn-bd"/>
</dbReference>
<dbReference type="PANTHER" id="PTHR45753">
    <property type="entry name" value="ORNITHINE CARBAMOYLTRANSFERASE, MITOCHONDRIAL"/>
    <property type="match status" value="1"/>
</dbReference>
<dbReference type="Pfam" id="PF02729">
    <property type="entry name" value="OTCace_N"/>
    <property type="match status" value="1"/>
</dbReference>
<protein>
    <recommendedName>
        <fullName evidence="3 6">Ornithine carbamoyltransferase</fullName>
        <shortName evidence="6">OTCase</shortName>
        <ecNumber evidence="3 6">2.1.3.3</ecNumber>
    </recommendedName>
</protein>
<comment type="subcellular location">
    <subcellularLocation>
        <location evidence="6">Cytoplasm</location>
    </subcellularLocation>
</comment>
<evidence type="ECO:0000259" key="9">
    <source>
        <dbReference type="Pfam" id="PF02729"/>
    </source>
</evidence>
<feature type="binding site" evidence="6">
    <location>
        <begin position="130"/>
        <end position="133"/>
    </location>
    <ligand>
        <name>carbamoyl phosphate</name>
        <dbReference type="ChEBI" id="CHEBI:58228"/>
    </ligand>
</feature>
<dbReference type="NCBIfam" id="NF001986">
    <property type="entry name" value="PRK00779.1"/>
    <property type="match status" value="1"/>
</dbReference>
<keyword evidence="6" id="KW-0963">Cytoplasm</keyword>